<accession>A0A100W875</accession>
<dbReference type="RefSeq" id="WP_062654801.1">
    <property type="nucleotide sequence ID" value="NZ_BCSY01000011.1"/>
</dbReference>
<reference evidence="3" key="1">
    <citation type="journal article" date="2016" name="Genome Announc.">
        <title>Draft Genome Sequences of Five Rapidly Growing Mycobacterium Species, M. thermoresistibile, M. fortuitum subsp. acetamidolyticum, M. canariasense, M. brisbanense, and M. novocastrense.</title>
        <authorList>
            <person name="Katahira K."/>
            <person name="Ogura Y."/>
            <person name="Gotoh Y."/>
            <person name="Hayashi T."/>
        </authorList>
    </citation>
    <scope>NUCLEOTIDE SEQUENCE [LARGE SCALE GENOMIC DNA]</scope>
    <source>
        <strain evidence="3">JCM15298</strain>
    </source>
</reference>
<dbReference type="STRING" id="228230.RMCC_0428"/>
<dbReference type="AlphaFoldDB" id="A0A100W875"/>
<sequence>MSTATQTTRWHRLIDGNRSWGSLHISATRYGVTRYRLVLFPPGLSTEQRRLLRVWRAWPTWGLAVWLVLEVALLPTMGTAAALTLSTFVAVSAGAVSMACVDQFRREVRTLTVLRMAGVNERETAEMFAELKRHATTLALADRHLTGADHEAAVWRVYERMAA</sequence>
<feature type="transmembrane region" description="Helical" evidence="1">
    <location>
        <begin position="80"/>
        <end position="101"/>
    </location>
</feature>
<keyword evidence="1" id="KW-0812">Transmembrane</keyword>
<keyword evidence="1" id="KW-1133">Transmembrane helix</keyword>
<proteinExistence type="predicted"/>
<dbReference type="Proteomes" id="UP000069443">
    <property type="component" value="Unassembled WGS sequence"/>
</dbReference>
<keyword evidence="1" id="KW-0472">Membrane</keyword>
<dbReference type="EMBL" id="BCSY01000011">
    <property type="protein sequence ID" value="GAS93462.1"/>
    <property type="molecule type" value="Genomic_DNA"/>
</dbReference>
<dbReference type="OrthoDB" id="5118875at2"/>
<gene>
    <name evidence="2" type="ORF">RMCC_0428</name>
</gene>
<organism evidence="2 3">
    <name type="scientific">Mycolicibacterium canariasense</name>
    <name type="common">Mycobacterium canariasense</name>
    <dbReference type="NCBI Taxonomy" id="228230"/>
    <lineage>
        <taxon>Bacteria</taxon>
        <taxon>Bacillati</taxon>
        <taxon>Actinomycetota</taxon>
        <taxon>Actinomycetes</taxon>
        <taxon>Mycobacteriales</taxon>
        <taxon>Mycobacteriaceae</taxon>
        <taxon>Mycolicibacterium</taxon>
    </lineage>
</organism>
<name>A0A100W875_MYCCR</name>
<dbReference type="InterPro" id="IPR046719">
    <property type="entry name" value="DUF6611"/>
</dbReference>
<protein>
    <submittedName>
        <fullName evidence="2">Uncharacterized protein</fullName>
    </submittedName>
</protein>
<dbReference type="Pfam" id="PF20315">
    <property type="entry name" value="DUF6611"/>
    <property type="match status" value="1"/>
</dbReference>
<keyword evidence="3" id="KW-1185">Reference proteome</keyword>
<evidence type="ECO:0000313" key="2">
    <source>
        <dbReference type="EMBL" id="GAS93462.1"/>
    </source>
</evidence>
<comment type="caution">
    <text evidence="2">The sequence shown here is derived from an EMBL/GenBank/DDBJ whole genome shotgun (WGS) entry which is preliminary data.</text>
</comment>
<evidence type="ECO:0000256" key="1">
    <source>
        <dbReference type="SAM" id="Phobius"/>
    </source>
</evidence>
<feature type="transmembrane region" description="Helical" evidence="1">
    <location>
        <begin position="54"/>
        <end position="74"/>
    </location>
</feature>
<reference evidence="3" key="2">
    <citation type="submission" date="2016-02" db="EMBL/GenBank/DDBJ databases">
        <title>Draft genome sequence of five rapidly growing Mycobacterium species.</title>
        <authorList>
            <person name="Katahira K."/>
            <person name="Gotou Y."/>
            <person name="Iida K."/>
            <person name="Ogura Y."/>
            <person name="Hayashi T."/>
        </authorList>
    </citation>
    <scope>NUCLEOTIDE SEQUENCE [LARGE SCALE GENOMIC DNA]</scope>
    <source>
        <strain evidence="3">JCM15298</strain>
    </source>
</reference>
<evidence type="ECO:0000313" key="3">
    <source>
        <dbReference type="Proteomes" id="UP000069443"/>
    </source>
</evidence>